<keyword evidence="2" id="KW-1185">Reference proteome</keyword>
<name>A0A934VB26_9BACT</name>
<dbReference type="Proteomes" id="UP000600139">
    <property type="component" value="Unassembled WGS sequence"/>
</dbReference>
<dbReference type="GO" id="GO:0003677">
    <property type="term" value="F:DNA binding"/>
    <property type="evidence" value="ECO:0007669"/>
    <property type="project" value="UniProtKB-KW"/>
</dbReference>
<dbReference type="EMBL" id="JAENIK010000011">
    <property type="protein sequence ID" value="MBK1816818.1"/>
    <property type="molecule type" value="Genomic_DNA"/>
</dbReference>
<reference evidence="1" key="1">
    <citation type="submission" date="2021-01" db="EMBL/GenBank/DDBJ databases">
        <title>Modified the classification status of verrucomicrobia.</title>
        <authorList>
            <person name="Feng X."/>
        </authorList>
    </citation>
    <scope>NUCLEOTIDE SEQUENCE</scope>
    <source>
        <strain evidence="1">JCM 18052</strain>
    </source>
</reference>
<comment type="caution">
    <text evidence="1">The sequence shown here is derived from an EMBL/GenBank/DDBJ whole genome shotgun (WGS) entry which is preliminary data.</text>
</comment>
<dbReference type="InterPro" id="IPR038056">
    <property type="entry name" value="YjbR-like_sf"/>
</dbReference>
<dbReference type="PANTHER" id="PTHR35145:SF1">
    <property type="entry name" value="CYTOPLASMIC PROTEIN"/>
    <property type="match status" value="1"/>
</dbReference>
<keyword evidence="1" id="KW-0238">DNA-binding</keyword>
<evidence type="ECO:0000313" key="1">
    <source>
        <dbReference type="EMBL" id="MBK1816818.1"/>
    </source>
</evidence>
<protein>
    <submittedName>
        <fullName evidence="1">MmcQ/YjbR family DNA-binding protein</fullName>
    </submittedName>
</protein>
<dbReference type="AlphaFoldDB" id="A0A934VB26"/>
<organism evidence="1 2">
    <name type="scientific">Luteolibacter yonseiensis</name>
    <dbReference type="NCBI Taxonomy" id="1144680"/>
    <lineage>
        <taxon>Bacteria</taxon>
        <taxon>Pseudomonadati</taxon>
        <taxon>Verrucomicrobiota</taxon>
        <taxon>Verrucomicrobiia</taxon>
        <taxon>Verrucomicrobiales</taxon>
        <taxon>Verrucomicrobiaceae</taxon>
        <taxon>Luteolibacter</taxon>
    </lineage>
</organism>
<dbReference type="InterPro" id="IPR007351">
    <property type="entry name" value="YjbR"/>
</dbReference>
<dbReference type="SUPFAM" id="SSF142906">
    <property type="entry name" value="YjbR-like"/>
    <property type="match status" value="1"/>
</dbReference>
<sequence>MDLPDAITHFLSKPGAEETTPFGPEVLVYKVGGKLFALTDPGEFPARINLKCDPDRAVSLRDEYDSVLPGYHMNKRHWNTLVLDGSLPTRLVRELIDHSYDLVVASLPKGKRKP</sequence>
<gene>
    <name evidence="1" type="ORF">JIN84_14430</name>
</gene>
<accession>A0A934VB26</accession>
<dbReference type="InterPro" id="IPR058532">
    <property type="entry name" value="YjbR/MT2646/Rv2570-like"/>
</dbReference>
<dbReference type="Gene3D" id="3.90.1150.30">
    <property type="match status" value="1"/>
</dbReference>
<evidence type="ECO:0000313" key="2">
    <source>
        <dbReference type="Proteomes" id="UP000600139"/>
    </source>
</evidence>
<dbReference type="PANTHER" id="PTHR35145">
    <property type="entry name" value="CYTOPLASMIC PROTEIN-RELATED"/>
    <property type="match status" value="1"/>
</dbReference>
<proteinExistence type="predicted"/>
<dbReference type="Pfam" id="PF04237">
    <property type="entry name" value="YjbR"/>
    <property type="match status" value="1"/>
</dbReference>
<dbReference type="RefSeq" id="WP_200351743.1">
    <property type="nucleotide sequence ID" value="NZ_BAABHZ010000006.1"/>
</dbReference>